<dbReference type="InterPro" id="IPR029753">
    <property type="entry name" value="D-isomer_DH_CS"/>
</dbReference>
<dbReference type="PANTHER" id="PTHR42789:SF1">
    <property type="entry name" value="D-ISOMER SPECIFIC 2-HYDROXYACID DEHYDROGENASE FAMILY PROTEIN (AFU_ORTHOLOGUE AFUA_6G10090)"/>
    <property type="match status" value="1"/>
</dbReference>
<gene>
    <name evidence="7" type="ORF">KL86DPRO_11130</name>
</gene>
<dbReference type="AlphaFoldDB" id="A0A212JC14"/>
<evidence type="ECO:0000259" key="5">
    <source>
        <dbReference type="Pfam" id="PF00389"/>
    </source>
</evidence>
<evidence type="ECO:0008006" key="8">
    <source>
        <dbReference type="Google" id="ProtNLM"/>
    </source>
</evidence>
<dbReference type="SUPFAM" id="SSF51735">
    <property type="entry name" value="NAD(P)-binding Rossmann-fold domains"/>
    <property type="match status" value="1"/>
</dbReference>
<feature type="domain" description="D-isomer specific 2-hydroxyacid dehydrogenase catalytic" evidence="5">
    <location>
        <begin position="5"/>
        <end position="310"/>
    </location>
</feature>
<dbReference type="FunFam" id="3.40.50.720:FF:000203">
    <property type="entry name" value="D-3-phosphoglycerate dehydrogenase (SerA)"/>
    <property type="match status" value="1"/>
</dbReference>
<dbReference type="SUPFAM" id="SSF52283">
    <property type="entry name" value="Formate/glycerate dehydrogenase catalytic domain-like"/>
    <property type="match status" value="1"/>
</dbReference>
<evidence type="ECO:0000259" key="6">
    <source>
        <dbReference type="Pfam" id="PF02826"/>
    </source>
</evidence>
<name>A0A212JC14_9DELT</name>
<evidence type="ECO:0000256" key="3">
    <source>
        <dbReference type="ARBA" id="ARBA00023027"/>
    </source>
</evidence>
<accession>A0A212JC14</accession>
<organism evidence="7">
    <name type="scientific">uncultured delta proteobacterium</name>
    <dbReference type="NCBI Taxonomy" id="34034"/>
    <lineage>
        <taxon>Bacteria</taxon>
        <taxon>Deltaproteobacteria</taxon>
        <taxon>environmental samples</taxon>
    </lineage>
</organism>
<keyword evidence="3" id="KW-0520">NAD</keyword>
<feature type="domain" description="D-isomer specific 2-hydroxyacid dehydrogenase NAD-binding" evidence="6">
    <location>
        <begin position="99"/>
        <end position="279"/>
    </location>
</feature>
<dbReference type="PROSITE" id="PS00671">
    <property type="entry name" value="D_2_HYDROXYACID_DH_3"/>
    <property type="match status" value="1"/>
</dbReference>
<dbReference type="Pfam" id="PF00389">
    <property type="entry name" value="2-Hacid_dh"/>
    <property type="match status" value="1"/>
</dbReference>
<dbReference type="CDD" id="cd12173">
    <property type="entry name" value="PGDH_4"/>
    <property type="match status" value="1"/>
</dbReference>
<evidence type="ECO:0000256" key="4">
    <source>
        <dbReference type="RuleBase" id="RU003719"/>
    </source>
</evidence>
<evidence type="ECO:0000256" key="1">
    <source>
        <dbReference type="ARBA" id="ARBA00005854"/>
    </source>
</evidence>
<dbReference type="InterPro" id="IPR006140">
    <property type="entry name" value="D-isomer_DH_NAD-bd"/>
</dbReference>
<dbReference type="Gene3D" id="3.40.50.720">
    <property type="entry name" value="NAD(P)-binding Rossmann-like Domain"/>
    <property type="match status" value="2"/>
</dbReference>
<dbReference type="InterPro" id="IPR006139">
    <property type="entry name" value="D-isomer_2_OHA_DH_cat_dom"/>
</dbReference>
<proteinExistence type="inferred from homology"/>
<dbReference type="PANTHER" id="PTHR42789">
    <property type="entry name" value="D-ISOMER SPECIFIC 2-HYDROXYACID DEHYDROGENASE FAMILY PROTEIN (AFU_ORTHOLOGUE AFUA_6G10090)"/>
    <property type="match status" value="1"/>
</dbReference>
<dbReference type="GO" id="GO:0016616">
    <property type="term" value="F:oxidoreductase activity, acting on the CH-OH group of donors, NAD or NADP as acceptor"/>
    <property type="evidence" value="ECO:0007669"/>
    <property type="project" value="InterPro"/>
</dbReference>
<evidence type="ECO:0000313" key="7">
    <source>
        <dbReference type="EMBL" id="SBV96939.1"/>
    </source>
</evidence>
<dbReference type="InterPro" id="IPR036291">
    <property type="entry name" value="NAD(P)-bd_dom_sf"/>
</dbReference>
<dbReference type="EMBL" id="FLUQ01000001">
    <property type="protein sequence ID" value="SBV96939.1"/>
    <property type="molecule type" value="Genomic_DNA"/>
</dbReference>
<dbReference type="GO" id="GO:0051287">
    <property type="term" value="F:NAD binding"/>
    <property type="evidence" value="ECO:0007669"/>
    <property type="project" value="InterPro"/>
</dbReference>
<dbReference type="Pfam" id="PF02826">
    <property type="entry name" value="2-Hacid_dh_C"/>
    <property type="match status" value="1"/>
</dbReference>
<protein>
    <recommendedName>
        <fullName evidence="8">D-3-phosphoglycerate dehydrogenase</fullName>
    </recommendedName>
</protein>
<comment type="similarity">
    <text evidence="1 4">Belongs to the D-isomer specific 2-hydroxyacid dehydrogenase family.</text>
</comment>
<reference evidence="7" key="1">
    <citation type="submission" date="2016-04" db="EMBL/GenBank/DDBJ databases">
        <authorList>
            <person name="Evans L.H."/>
            <person name="Alamgir A."/>
            <person name="Owens N."/>
            <person name="Weber N.D."/>
            <person name="Virtaneva K."/>
            <person name="Barbian K."/>
            <person name="Babar A."/>
            <person name="Rosenke K."/>
        </authorList>
    </citation>
    <scope>NUCLEOTIDE SEQUENCE</scope>
    <source>
        <strain evidence="7">86</strain>
    </source>
</reference>
<evidence type="ECO:0000256" key="2">
    <source>
        <dbReference type="ARBA" id="ARBA00023002"/>
    </source>
</evidence>
<sequence>MRVHVTEMIHDKALAKLREHAEVVTWEDPSVRDLSKADGVIVRAAVVDRTMMENAPKLRVIGKHGVGVDAIDVAAARELGKTVVFTPHANMEGVAELAVAFMLASSRNIPLGHARLRAGACEKIAPKDLTGVELLGKTLGLVGLGRIGQRVGEICRNGFGMALVGYDPFLPDAKFAEWGITKAATVEELLPQADYISISVPLTKETANLINAERLALCKKTAILVNTARGGIVEEEALCAALQNGTLRAAASDVFANEPIRPENPLMSLPNFIAMPHIGASTEESLVRMGETVVDDVLRVLRGEAPLFPVA</sequence>
<dbReference type="InterPro" id="IPR050857">
    <property type="entry name" value="D-2-hydroxyacid_DH"/>
</dbReference>
<keyword evidence="2 4" id="KW-0560">Oxidoreductase</keyword>